<feature type="transmembrane region" description="Helical" evidence="1">
    <location>
        <begin position="234"/>
        <end position="255"/>
    </location>
</feature>
<feature type="transmembrane region" description="Helical" evidence="1">
    <location>
        <begin position="160"/>
        <end position="182"/>
    </location>
</feature>
<feature type="transmembrane region" description="Helical" evidence="1">
    <location>
        <begin position="79"/>
        <end position="98"/>
    </location>
</feature>
<feature type="transmembrane region" description="Helical" evidence="1">
    <location>
        <begin position="202"/>
        <end position="222"/>
    </location>
</feature>
<dbReference type="RefSeq" id="WP_338549645.1">
    <property type="nucleotide sequence ID" value="NZ_CP146069.1"/>
</dbReference>
<evidence type="ECO:0000256" key="1">
    <source>
        <dbReference type="SAM" id="Phobius"/>
    </source>
</evidence>
<evidence type="ECO:0000313" key="3">
    <source>
        <dbReference type="Proteomes" id="UP001364156"/>
    </source>
</evidence>
<gene>
    <name evidence="2" type="ORF">RZ517_01065</name>
</gene>
<feature type="transmembrane region" description="Helical" evidence="1">
    <location>
        <begin position="308"/>
        <end position="328"/>
    </location>
</feature>
<accession>A0ABZ2HK98</accession>
<feature type="transmembrane region" description="Helical" evidence="1">
    <location>
        <begin position="105"/>
        <end position="124"/>
    </location>
</feature>
<proteinExistence type="predicted"/>
<name>A0ABZ2HK98_9RHOB</name>
<sequence>MQINEDDLRAATAAGIIDEAQAARLGSLAHQRAGRLAKGLAEDEPFELFRGFAEIFISIGLILLISSAIAFAASIGGVVAITLGLAGLCWLAGTYFTLKRRMSLPSIVLVSGFSMGISGFFGWMLDVIGLPNDQGWVISLFGILGIGAMLLHYRTFRVPFSMFIVGLYGLSVVFGITGTFTVGDFFTSDWDTIFDLRDGSGLALGTLIFGLLAFVAGLWFDMRDPHRVGRMARSAFWLHLLAAPALVNTIMMTAYNVPGALGVFLTIIGLVLVTIFALIIDRRSFLTAGLGYLAALLLWAMQQGDGDLSIPILMLVLGAIVTALGTFWTNLRISLMRSLPNFPGKNRLPPHDNPTQDTE</sequence>
<dbReference type="EMBL" id="CP146069">
    <property type="protein sequence ID" value="WWR46802.1"/>
    <property type="molecule type" value="Genomic_DNA"/>
</dbReference>
<keyword evidence="1" id="KW-0472">Membrane</keyword>
<keyword evidence="1" id="KW-1133">Transmembrane helix</keyword>
<reference evidence="2 3" key="1">
    <citation type="submission" date="2023-10" db="EMBL/GenBank/DDBJ databases">
        <title>Roseovarius strain S88 nov., isolated from a marine algae.</title>
        <authorList>
            <person name="Lee M.W."/>
            <person name="Lee J.K."/>
            <person name="Kim J.M."/>
            <person name="Choi D.G."/>
            <person name="Baek J.H."/>
            <person name="Bayburt H."/>
            <person name="Jung J.J."/>
            <person name="Han D.M."/>
            <person name="Jeon C.O."/>
        </authorList>
    </citation>
    <scope>NUCLEOTIDE SEQUENCE [LARGE SCALE GENOMIC DNA]</scope>
    <source>
        <strain evidence="2 3">S88</strain>
    </source>
</reference>
<evidence type="ECO:0008006" key="4">
    <source>
        <dbReference type="Google" id="ProtNLM"/>
    </source>
</evidence>
<keyword evidence="3" id="KW-1185">Reference proteome</keyword>
<evidence type="ECO:0000313" key="2">
    <source>
        <dbReference type="EMBL" id="WWR46802.1"/>
    </source>
</evidence>
<protein>
    <recommendedName>
        <fullName evidence="4">DUF2157 domain-containing protein</fullName>
    </recommendedName>
</protein>
<feature type="transmembrane region" description="Helical" evidence="1">
    <location>
        <begin position="285"/>
        <end position="302"/>
    </location>
</feature>
<feature type="transmembrane region" description="Helical" evidence="1">
    <location>
        <begin position="136"/>
        <end position="153"/>
    </location>
</feature>
<dbReference type="Proteomes" id="UP001364156">
    <property type="component" value="Chromosome"/>
</dbReference>
<feature type="transmembrane region" description="Helical" evidence="1">
    <location>
        <begin position="55"/>
        <end position="73"/>
    </location>
</feature>
<feature type="transmembrane region" description="Helical" evidence="1">
    <location>
        <begin position="261"/>
        <end position="280"/>
    </location>
</feature>
<keyword evidence="1" id="KW-0812">Transmembrane</keyword>
<organism evidence="2 3">
    <name type="scientific">Roseovarius phycicola</name>
    <dbReference type="NCBI Taxonomy" id="3080976"/>
    <lineage>
        <taxon>Bacteria</taxon>
        <taxon>Pseudomonadati</taxon>
        <taxon>Pseudomonadota</taxon>
        <taxon>Alphaproteobacteria</taxon>
        <taxon>Rhodobacterales</taxon>
        <taxon>Roseobacteraceae</taxon>
        <taxon>Roseovarius</taxon>
    </lineage>
</organism>